<dbReference type="PANTHER" id="PTHR34978:SF3">
    <property type="entry name" value="SLR0241 PROTEIN"/>
    <property type="match status" value="1"/>
</dbReference>
<evidence type="ECO:0000256" key="8">
    <source>
        <dbReference type="SAM" id="Phobius"/>
    </source>
</evidence>
<feature type="transmembrane region" description="Helical" evidence="8">
    <location>
        <begin position="6"/>
        <end position="22"/>
    </location>
</feature>
<evidence type="ECO:0000256" key="4">
    <source>
        <dbReference type="ARBA" id="ARBA00022833"/>
    </source>
</evidence>
<dbReference type="Pfam" id="PF01435">
    <property type="entry name" value="Peptidase_M48"/>
    <property type="match status" value="1"/>
</dbReference>
<evidence type="ECO:0000256" key="3">
    <source>
        <dbReference type="ARBA" id="ARBA00022801"/>
    </source>
</evidence>
<dbReference type="GO" id="GO:0006508">
    <property type="term" value="P:proteolysis"/>
    <property type="evidence" value="ECO:0007669"/>
    <property type="project" value="UniProtKB-KW"/>
</dbReference>
<keyword evidence="3 6" id="KW-0378">Hydrolase</keyword>
<keyword evidence="11" id="KW-1185">Reference proteome</keyword>
<feature type="transmembrane region" description="Helical" evidence="8">
    <location>
        <begin position="83"/>
        <end position="103"/>
    </location>
</feature>
<keyword evidence="8" id="KW-0472">Membrane</keyword>
<keyword evidence="8" id="KW-1133">Transmembrane helix</keyword>
<dbReference type="Gene3D" id="3.30.2010.10">
    <property type="entry name" value="Metalloproteases ('zincins'), catalytic domain"/>
    <property type="match status" value="1"/>
</dbReference>
<feature type="domain" description="Peptidase M48" evidence="9">
    <location>
        <begin position="112"/>
        <end position="188"/>
    </location>
</feature>
<feature type="region of interest" description="Disordered" evidence="7">
    <location>
        <begin position="319"/>
        <end position="355"/>
    </location>
</feature>
<dbReference type="PANTHER" id="PTHR34978">
    <property type="entry name" value="POSSIBLE SENSOR-TRANSDUCER PROTEIN BLAR"/>
    <property type="match status" value="1"/>
</dbReference>
<dbReference type="EMBL" id="VIGB01000003">
    <property type="protein sequence ID" value="TQF04116.1"/>
    <property type="molecule type" value="Genomic_DNA"/>
</dbReference>
<feature type="transmembrane region" description="Helical" evidence="8">
    <location>
        <begin position="283"/>
        <end position="304"/>
    </location>
</feature>
<dbReference type="InterPro" id="IPR001915">
    <property type="entry name" value="Peptidase_M48"/>
</dbReference>
<evidence type="ECO:0000313" key="10">
    <source>
        <dbReference type="EMBL" id="TQF04116.1"/>
    </source>
</evidence>
<dbReference type="Proteomes" id="UP000319103">
    <property type="component" value="Unassembled WGS sequence"/>
</dbReference>
<comment type="similarity">
    <text evidence="6">Belongs to the peptidase M48 family.</text>
</comment>
<evidence type="ECO:0000256" key="7">
    <source>
        <dbReference type="SAM" id="MobiDB-lite"/>
    </source>
</evidence>
<dbReference type="RefSeq" id="WP_141634704.1">
    <property type="nucleotide sequence ID" value="NZ_VIGB01000003.1"/>
</dbReference>
<evidence type="ECO:0000256" key="1">
    <source>
        <dbReference type="ARBA" id="ARBA00022670"/>
    </source>
</evidence>
<name>A0A540W531_9ACTN</name>
<organism evidence="10 11">
    <name type="scientific">Kitasatospora acidiphila</name>
    <dbReference type="NCBI Taxonomy" id="2567942"/>
    <lineage>
        <taxon>Bacteria</taxon>
        <taxon>Bacillati</taxon>
        <taxon>Actinomycetota</taxon>
        <taxon>Actinomycetes</taxon>
        <taxon>Kitasatosporales</taxon>
        <taxon>Streptomycetaceae</taxon>
        <taxon>Kitasatospora</taxon>
    </lineage>
</organism>
<keyword evidence="2" id="KW-0479">Metal-binding</keyword>
<evidence type="ECO:0000259" key="9">
    <source>
        <dbReference type="Pfam" id="PF01435"/>
    </source>
</evidence>
<dbReference type="CDD" id="cd07326">
    <property type="entry name" value="M56_BlaR1_MecR1_like"/>
    <property type="match status" value="1"/>
</dbReference>
<proteinExistence type="inferred from homology"/>
<evidence type="ECO:0000256" key="2">
    <source>
        <dbReference type="ARBA" id="ARBA00022723"/>
    </source>
</evidence>
<keyword evidence="4 6" id="KW-0862">Zinc</keyword>
<keyword evidence="5 6" id="KW-0482">Metalloprotease</keyword>
<dbReference type="GO" id="GO:0004222">
    <property type="term" value="F:metalloendopeptidase activity"/>
    <property type="evidence" value="ECO:0007669"/>
    <property type="project" value="InterPro"/>
</dbReference>
<feature type="transmembrane region" description="Helical" evidence="8">
    <location>
        <begin position="34"/>
        <end position="63"/>
    </location>
</feature>
<evidence type="ECO:0000256" key="6">
    <source>
        <dbReference type="RuleBase" id="RU003983"/>
    </source>
</evidence>
<comment type="caution">
    <text evidence="10">The sequence shown here is derived from an EMBL/GenBank/DDBJ whole genome shotgun (WGS) entry which is preliminary data.</text>
</comment>
<keyword evidence="1 6" id="KW-0645">Protease</keyword>
<sequence>MHVAVYLPLLFPFLAALVARPVGERLPPRRATWLLTAGALVLATASTAALGMLAVTGLIRFPLLARLPHHHWSALAAQHHDPAPFSTALLAGTLAAAVTVLAGRMLWRRARTLAQAATDAACLPGRDQLVVLDDPTAEAYAIPGRPGRIVISTGMLAALDPAEHQILLAHERAHLTHRHHLFVACAQLAAAANPLLRPLAHTVGYTVERWADETAGAAVGDRARVARAIGKAALATRRTADAPGRRPAAALGIMGRLRPAPLPGPVPRRVTALLAPAPRRHTWSALALGALAVAAALCALEAGLDLDALLDFVKRAAPAAAPTDPPLPPNANSRHGHRSSGPTPPAAARRRPRSG</sequence>
<evidence type="ECO:0000313" key="11">
    <source>
        <dbReference type="Proteomes" id="UP000319103"/>
    </source>
</evidence>
<comment type="cofactor">
    <cofactor evidence="6">
        <name>Zn(2+)</name>
        <dbReference type="ChEBI" id="CHEBI:29105"/>
    </cofactor>
    <text evidence="6">Binds 1 zinc ion per subunit.</text>
</comment>
<gene>
    <name evidence="10" type="ORF">E6W39_20140</name>
</gene>
<protein>
    <submittedName>
        <fullName evidence="10">M56 family metallopeptidase</fullName>
    </submittedName>
</protein>
<dbReference type="OrthoDB" id="3541294at2"/>
<dbReference type="InterPro" id="IPR052173">
    <property type="entry name" value="Beta-lactam_resp_regulator"/>
</dbReference>
<reference evidence="10 11" key="1">
    <citation type="submission" date="2019-06" db="EMBL/GenBank/DDBJ databases">
        <title>Description of Kitasatospora acidophila sp. nov. isolated from pine grove soil, and reclassification of Streptomyces novaecaesareae to Kitasatospora novaeceasareae comb. nov.</title>
        <authorList>
            <person name="Kim M.J."/>
        </authorList>
    </citation>
    <scope>NUCLEOTIDE SEQUENCE [LARGE SCALE GENOMIC DNA]</scope>
    <source>
        <strain evidence="10 11">MMS16-CNU292</strain>
    </source>
</reference>
<evidence type="ECO:0000256" key="5">
    <source>
        <dbReference type="ARBA" id="ARBA00023049"/>
    </source>
</evidence>
<dbReference type="AlphaFoldDB" id="A0A540W531"/>
<keyword evidence="8" id="KW-0812">Transmembrane</keyword>
<accession>A0A540W531</accession>
<dbReference type="GO" id="GO:0046872">
    <property type="term" value="F:metal ion binding"/>
    <property type="evidence" value="ECO:0007669"/>
    <property type="project" value="UniProtKB-KW"/>
</dbReference>